<name>A0AAE1FQE7_PETCI</name>
<keyword evidence="5" id="KW-0131">Cell cycle</keyword>
<dbReference type="SUPFAM" id="SSF111469">
    <property type="entry name" value="Geminin coiled-coil domain"/>
    <property type="match status" value="1"/>
</dbReference>
<evidence type="ECO:0000256" key="2">
    <source>
        <dbReference type="ARBA" id="ARBA00007979"/>
    </source>
</evidence>
<dbReference type="GO" id="GO:0005634">
    <property type="term" value="C:nucleus"/>
    <property type="evidence" value="ECO:0007669"/>
    <property type="project" value="UniProtKB-SubCell"/>
</dbReference>
<comment type="subcellular location">
    <subcellularLocation>
        <location evidence="1">Nucleus</location>
    </subcellularLocation>
</comment>
<evidence type="ECO:0000313" key="8">
    <source>
        <dbReference type="EMBL" id="KAK3878029.1"/>
    </source>
</evidence>
<keyword evidence="3 6" id="KW-0175">Coiled coil</keyword>
<evidence type="ECO:0000256" key="1">
    <source>
        <dbReference type="ARBA" id="ARBA00004123"/>
    </source>
</evidence>
<feature type="compositionally biased region" description="Low complexity" evidence="7">
    <location>
        <begin position="78"/>
        <end position="93"/>
    </location>
</feature>
<organism evidence="8 10">
    <name type="scientific">Petrolisthes cinctipes</name>
    <name type="common">Flat porcelain crab</name>
    <dbReference type="NCBI Taxonomy" id="88211"/>
    <lineage>
        <taxon>Eukaryota</taxon>
        <taxon>Metazoa</taxon>
        <taxon>Ecdysozoa</taxon>
        <taxon>Arthropoda</taxon>
        <taxon>Crustacea</taxon>
        <taxon>Multicrustacea</taxon>
        <taxon>Malacostraca</taxon>
        <taxon>Eumalacostraca</taxon>
        <taxon>Eucarida</taxon>
        <taxon>Decapoda</taxon>
        <taxon>Pleocyemata</taxon>
        <taxon>Anomura</taxon>
        <taxon>Galatheoidea</taxon>
        <taxon>Porcellanidae</taxon>
        <taxon>Petrolisthes</taxon>
    </lineage>
</organism>
<dbReference type="PANTHER" id="PTHR13372:SF5">
    <property type="entry name" value="GEMININ"/>
    <property type="match status" value="1"/>
</dbReference>
<evidence type="ECO:0000256" key="4">
    <source>
        <dbReference type="ARBA" id="ARBA00023242"/>
    </source>
</evidence>
<dbReference type="Proteomes" id="UP001286313">
    <property type="component" value="Unassembled WGS sequence"/>
</dbReference>
<dbReference type="Gene3D" id="1.20.5.1180">
    <property type="entry name" value="Geminin coiled-coil domain"/>
    <property type="match status" value="1"/>
</dbReference>
<protein>
    <recommendedName>
        <fullName evidence="11">Geminin</fullName>
    </recommendedName>
</protein>
<feature type="compositionally biased region" description="Polar residues" evidence="7">
    <location>
        <begin position="16"/>
        <end position="29"/>
    </location>
</feature>
<evidence type="ECO:0000256" key="3">
    <source>
        <dbReference type="ARBA" id="ARBA00023054"/>
    </source>
</evidence>
<feature type="compositionally biased region" description="Acidic residues" evidence="7">
    <location>
        <begin position="165"/>
        <end position="179"/>
    </location>
</feature>
<dbReference type="GO" id="GO:0008156">
    <property type="term" value="P:negative regulation of DNA replication"/>
    <property type="evidence" value="ECO:0007669"/>
    <property type="project" value="TreeGrafter"/>
</dbReference>
<evidence type="ECO:0000256" key="7">
    <source>
        <dbReference type="SAM" id="MobiDB-lite"/>
    </source>
</evidence>
<evidence type="ECO:0000313" key="10">
    <source>
        <dbReference type="Proteomes" id="UP001286313"/>
    </source>
</evidence>
<evidence type="ECO:0000256" key="5">
    <source>
        <dbReference type="ARBA" id="ARBA00023306"/>
    </source>
</evidence>
<dbReference type="Pfam" id="PF07412">
    <property type="entry name" value="Geminin"/>
    <property type="match status" value="1"/>
</dbReference>
<dbReference type="EMBL" id="JAWQEG010001515">
    <property type="protein sequence ID" value="KAK3878901.1"/>
    <property type="molecule type" value="Genomic_DNA"/>
</dbReference>
<evidence type="ECO:0008006" key="11">
    <source>
        <dbReference type="Google" id="ProtNLM"/>
    </source>
</evidence>
<evidence type="ECO:0000313" key="9">
    <source>
        <dbReference type="EMBL" id="KAK3878901.1"/>
    </source>
</evidence>
<gene>
    <name evidence="9" type="ORF">Pcinc_016494</name>
    <name evidence="8" type="ORF">Pcinc_017309</name>
</gene>
<accession>A0AAE1FQE7</accession>
<dbReference type="EMBL" id="JAWQEG010001595">
    <property type="protein sequence ID" value="KAK3878029.1"/>
    <property type="molecule type" value="Genomic_DNA"/>
</dbReference>
<feature type="region of interest" description="Disordered" evidence="7">
    <location>
        <begin position="160"/>
        <end position="179"/>
    </location>
</feature>
<keyword evidence="10" id="KW-1185">Reference proteome</keyword>
<proteinExistence type="inferred from homology"/>
<comment type="similarity">
    <text evidence="2">Belongs to the geminin family.</text>
</comment>
<sequence>MPEDRKCLGVLQSSMQNQARLSVTPNGSLQLHPGSRGKKRKSTGNENLERVKAKRKDGIFEDPVAKKQKTYTSVHVQTDSSSSSTNDTDSIINMLTSDTPPPEYWEGLAEKRREALEEALDENYKLHSENTNLKEEVSKLKEDNKLMEEMVNEAKQLALLLQPMVDEEEDETSEPEVTE</sequence>
<keyword evidence="4" id="KW-0539">Nucleus</keyword>
<dbReference type="PANTHER" id="PTHR13372">
    <property type="entry name" value="GEMININ"/>
    <property type="match status" value="1"/>
</dbReference>
<feature type="region of interest" description="Disordered" evidence="7">
    <location>
        <begin position="16"/>
        <end position="102"/>
    </location>
</feature>
<comment type="caution">
    <text evidence="8">The sequence shown here is derived from an EMBL/GenBank/DDBJ whole genome shotgun (WGS) entry which is preliminary data.</text>
</comment>
<dbReference type="AlphaFoldDB" id="A0AAE1FQE7"/>
<feature type="coiled-coil region" evidence="6">
    <location>
        <begin position="116"/>
        <end position="157"/>
    </location>
</feature>
<dbReference type="GO" id="GO:0045786">
    <property type="term" value="P:negative regulation of cell cycle"/>
    <property type="evidence" value="ECO:0007669"/>
    <property type="project" value="TreeGrafter"/>
</dbReference>
<reference evidence="8" key="1">
    <citation type="submission" date="2023-10" db="EMBL/GenBank/DDBJ databases">
        <title>Genome assemblies of two species of porcelain crab, Petrolisthes cinctipes and Petrolisthes manimaculis (Anomura: Porcellanidae).</title>
        <authorList>
            <person name="Angst P."/>
        </authorList>
    </citation>
    <scope>NUCLEOTIDE SEQUENCE</scope>
    <source>
        <strain evidence="8">PB745_01</strain>
        <tissue evidence="8">Gill</tissue>
    </source>
</reference>
<feature type="compositionally biased region" description="Basic and acidic residues" evidence="7">
    <location>
        <begin position="47"/>
        <end position="65"/>
    </location>
</feature>
<dbReference type="InterPro" id="IPR022786">
    <property type="entry name" value="Geminin/Multicilin"/>
</dbReference>
<evidence type="ECO:0000256" key="6">
    <source>
        <dbReference type="SAM" id="Coils"/>
    </source>
</evidence>